<dbReference type="InterPro" id="IPR016898">
    <property type="entry name" value="Polyphosphate_phosphotransfera"/>
</dbReference>
<organism evidence="6 7">
    <name type="scientific">Arcticibacterium luteifluviistationis</name>
    <dbReference type="NCBI Taxonomy" id="1784714"/>
    <lineage>
        <taxon>Bacteria</taxon>
        <taxon>Pseudomonadati</taxon>
        <taxon>Bacteroidota</taxon>
        <taxon>Cytophagia</taxon>
        <taxon>Cytophagales</taxon>
        <taxon>Leadbetterellaceae</taxon>
        <taxon>Arcticibacterium</taxon>
    </lineage>
</organism>
<gene>
    <name evidence="6" type="primary">ppk2</name>
    <name evidence="6" type="ORF">DJ013_02345</name>
</gene>
<dbReference type="Gene3D" id="3.40.50.300">
    <property type="entry name" value="P-loop containing nucleotide triphosphate hydrolases"/>
    <property type="match status" value="1"/>
</dbReference>
<evidence type="ECO:0000256" key="1">
    <source>
        <dbReference type="ARBA" id="ARBA00009924"/>
    </source>
</evidence>
<dbReference type="AlphaFoldDB" id="A0A2Z4GIP2"/>
<dbReference type="Pfam" id="PF03976">
    <property type="entry name" value="PPK2"/>
    <property type="match status" value="1"/>
</dbReference>
<dbReference type="InterPro" id="IPR022488">
    <property type="entry name" value="PPK2-related"/>
</dbReference>
<proteinExistence type="inferred from homology"/>
<dbReference type="PANTHER" id="PTHR34383:SF1">
    <property type="entry name" value="ADP-POLYPHOSPHATE PHOSPHOTRANSFERASE"/>
    <property type="match status" value="1"/>
</dbReference>
<evidence type="ECO:0000256" key="2">
    <source>
        <dbReference type="ARBA" id="ARBA00022679"/>
    </source>
</evidence>
<dbReference type="EC" id="2.7.4.-" evidence="4"/>
<keyword evidence="7" id="KW-1185">Reference proteome</keyword>
<evidence type="ECO:0000256" key="4">
    <source>
        <dbReference type="RuleBase" id="RU369062"/>
    </source>
</evidence>
<dbReference type="SUPFAM" id="SSF52540">
    <property type="entry name" value="P-loop containing nucleoside triphosphate hydrolases"/>
    <property type="match status" value="1"/>
</dbReference>
<name>A0A2Z4GIP2_9BACT</name>
<protein>
    <recommendedName>
        <fullName evidence="4">ADP/GDP-polyphosphate phosphotransferase</fullName>
        <ecNumber evidence="4">2.7.4.-</ecNumber>
    </recommendedName>
    <alternativeName>
        <fullName evidence="4">Polyphosphate kinase PPK2</fullName>
    </alternativeName>
</protein>
<dbReference type="InterPro" id="IPR022486">
    <property type="entry name" value="PPK2_PA0141"/>
</dbReference>
<dbReference type="InterPro" id="IPR027417">
    <property type="entry name" value="P-loop_NTPase"/>
</dbReference>
<feature type="domain" description="Polyphosphate kinase-2-related" evidence="5">
    <location>
        <begin position="35"/>
        <end position="254"/>
    </location>
</feature>
<dbReference type="PANTHER" id="PTHR34383">
    <property type="entry name" value="POLYPHOSPHATE:AMP PHOSPHOTRANSFERASE-RELATED"/>
    <property type="match status" value="1"/>
</dbReference>
<dbReference type="GO" id="GO:0008976">
    <property type="term" value="F:polyphosphate kinase activity"/>
    <property type="evidence" value="ECO:0007669"/>
    <property type="project" value="UniProtKB-UniRule"/>
</dbReference>
<comment type="subunit">
    <text evidence="4">Homotetramer.</text>
</comment>
<dbReference type="KEGG" id="als:DJ013_02345"/>
<dbReference type="PIRSF" id="PIRSF028756">
    <property type="entry name" value="PPK2_prd"/>
    <property type="match status" value="1"/>
</dbReference>
<dbReference type="GO" id="GO:0006793">
    <property type="term" value="P:phosphorus metabolic process"/>
    <property type="evidence" value="ECO:0007669"/>
    <property type="project" value="InterPro"/>
</dbReference>
<evidence type="ECO:0000256" key="3">
    <source>
        <dbReference type="ARBA" id="ARBA00022777"/>
    </source>
</evidence>
<evidence type="ECO:0000259" key="5">
    <source>
        <dbReference type="Pfam" id="PF03976"/>
    </source>
</evidence>
<sequence length="255" mass="30623">MKLTEEDVELLNSKIGLRMLFAGERTNLTKALRYTKYENELREYQAELVKLQTWVIEKKKKIVILFEGRDAAGKGGTIRRITAHINPRHFRIVALNKPTEDERGQWYFQRYVNKLPKPGEIVFFDRSWYNRAVVEPVNGFCTQKEYEIFMSQVNEFEKMMIQSDTYFVKFYFSITKAEQEKRFDEIRKNELKKWKMTPLDEKAQDLWDEYTKYKQVMFEKTNTEHAPWTILHANKKTLTRLAAIKHILEVIPYEE</sequence>
<accession>A0A2Z4GIP2</accession>
<dbReference type="EMBL" id="CP029480">
    <property type="protein sequence ID" value="AWW00764.1"/>
    <property type="molecule type" value="Genomic_DNA"/>
</dbReference>
<keyword evidence="2 4" id="KW-0808">Transferase</keyword>
<dbReference type="NCBIfam" id="TIGR03707">
    <property type="entry name" value="PPK2_P_aer"/>
    <property type="match status" value="1"/>
</dbReference>
<dbReference type="Proteomes" id="UP000249873">
    <property type="component" value="Chromosome"/>
</dbReference>
<keyword evidence="3 4" id="KW-0418">Kinase</keyword>
<evidence type="ECO:0000313" key="6">
    <source>
        <dbReference type="EMBL" id="AWW00764.1"/>
    </source>
</evidence>
<comment type="function">
    <text evidence="4">Uses inorganic polyphosphate (polyP) as a donor to convert GDP to GTP or ADP to ATP.</text>
</comment>
<dbReference type="OrthoDB" id="9775224at2"/>
<reference evidence="6 7" key="1">
    <citation type="submission" date="2018-05" db="EMBL/GenBank/DDBJ databases">
        <title>Complete genome sequence of Arcticibacterium luteifluviistationis SM1504T, a cytophagaceae bacterium isolated from Arctic surface seawater.</title>
        <authorList>
            <person name="Li Y."/>
            <person name="Qin Q.-L."/>
        </authorList>
    </citation>
    <scope>NUCLEOTIDE SEQUENCE [LARGE SCALE GENOMIC DNA]</scope>
    <source>
        <strain evidence="6 7">SM1504</strain>
    </source>
</reference>
<comment type="similarity">
    <text evidence="1 4">Belongs to the polyphosphate kinase 2 (PPK2) family. Class I subfamily.</text>
</comment>
<evidence type="ECO:0000313" key="7">
    <source>
        <dbReference type="Proteomes" id="UP000249873"/>
    </source>
</evidence>